<dbReference type="PANTHER" id="PTHR15588:SF8">
    <property type="entry name" value="U6 SNRNA-ASSOCIATED SM-LIKE PROTEIN LSM1"/>
    <property type="match status" value="1"/>
</dbReference>
<dbReference type="GO" id="GO:0006397">
    <property type="term" value="P:mRNA processing"/>
    <property type="evidence" value="ECO:0007669"/>
    <property type="project" value="UniProtKB-KW"/>
</dbReference>
<proteinExistence type="inferred from homology"/>
<evidence type="ECO:0000256" key="1">
    <source>
        <dbReference type="ARBA" id="ARBA00004201"/>
    </source>
</evidence>
<feature type="domain" description="Sm" evidence="8">
    <location>
        <begin position="98"/>
        <end position="190"/>
    </location>
</feature>
<keyword evidence="10" id="KW-1185">Reference proteome</keyword>
<sequence length="452" mass="47664">MAQRLPLLPRAQIQASNTSNQLRSGGMIGGHEGGRGGGYYGRRGGGRDYLGGSGRGNGPTNYNSPRPDNSATGVPPPQPRPPRSFNEVPYGYLPAYLPGAASMVEQLDRRLLVILRDGRHLVGILRTFDQFSNMVLQETSERRILVIGGGHGAEPPSSHGGAVCYQTDIELGLFVVRGDSVVLFGEVEEDEEESSDGRVRFVSLEEFERLQEEETRRKGESEERREEPINWDFDMDLAKNVTPKPKSKDAVKVAIIAIEFVADPPEVTVRGGGATSTTDGSAPPSAVPNSTASSSSLMLNSSPVGNETVGAGEMVGAGLTDGTVVGGGEMVGAGVTVGEPVGYAVGCERRQSRRGRKQNEKNVALSHTALREFDETKKNTLNVAIVLTSGEIVGAADGPSEARGVGAGETVGANEIVGLDDGGGEMVGFGEMVGAAEIWGRSERVCETKLAV</sequence>
<dbReference type="Proteomes" id="UP001530377">
    <property type="component" value="Unassembled WGS sequence"/>
</dbReference>
<feature type="compositionally biased region" description="Low complexity" evidence="7">
    <location>
        <begin position="275"/>
        <end position="302"/>
    </location>
</feature>
<keyword evidence="6" id="KW-0687">Ribonucleoprotein</keyword>
<comment type="similarity">
    <text evidence="2">Belongs to the snRNP Sm proteins family.</text>
</comment>
<comment type="subcellular location">
    <subcellularLocation>
        <location evidence="1">Cytoplasm</location>
        <location evidence="1">P-body</location>
    </subcellularLocation>
</comment>
<dbReference type="InterPro" id="IPR044642">
    <property type="entry name" value="PTHR15588"/>
</dbReference>
<dbReference type="EMBL" id="JALLPB020000151">
    <property type="protein sequence ID" value="KAL3816391.1"/>
    <property type="molecule type" value="Genomic_DNA"/>
</dbReference>
<evidence type="ECO:0000256" key="6">
    <source>
        <dbReference type="ARBA" id="ARBA00023274"/>
    </source>
</evidence>
<evidence type="ECO:0000259" key="8">
    <source>
        <dbReference type="PROSITE" id="PS52002"/>
    </source>
</evidence>
<dbReference type="GO" id="GO:0003723">
    <property type="term" value="F:RNA binding"/>
    <property type="evidence" value="ECO:0007669"/>
    <property type="project" value="UniProtKB-KW"/>
</dbReference>
<dbReference type="CDD" id="cd01728">
    <property type="entry name" value="LSm1"/>
    <property type="match status" value="1"/>
</dbReference>
<evidence type="ECO:0000313" key="10">
    <source>
        <dbReference type="Proteomes" id="UP001530377"/>
    </source>
</evidence>
<reference evidence="9 10" key="1">
    <citation type="submission" date="2024-10" db="EMBL/GenBank/DDBJ databases">
        <title>Updated reference genomes for cyclostephanoid diatoms.</title>
        <authorList>
            <person name="Roberts W.R."/>
            <person name="Alverson A.J."/>
        </authorList>
    </citation>
    <scope>NUCLEOTIDE SEQUENCE [LARGE SCALE GENOMIC DNA]</scope>
    <source>
        <strain evidence="9 10">AJA228-03</strain>
    </source>
</reference>
<evidence type="ECO:0000256" key="7">
    <source>
        <dbReference type="SAM" id="MobiDB-lite"/>
    </source>
</evidence>
<evidence type="ECO:0000256" key="3">
    <source>
        <dbReference type="ARBA" id="ARBA00022490"/>
    </source>
</evidence>
<dbReference type="AlphaFoldDB" id="A0ABD3RVZ0"/>
<evidence type="ECO:0000256" key="4">
    <source>
        <dbReference type="ARBA" id="ARBA00022664"/>
    </source>
</evidence>
<comment type="caution">
    <text evidence="9">The sequence shown here is derived from an EMBL/GenBank/DDBJ whole genome shotgun (WGS) entry which is preliminary data.</text>
</comment>
<evidence type="ECO:0000256" key="5">
    <source>
        <dbReference type="ARBA" id="ARBA00022884"/>
    </source>
</evidence>
<dbReference type="InterPro" id="IPR001163">
    <property type="entry name" value="Sm_dom_euk/arc"/>
</dbReference>
<dbReference type="Pfam" id="PF01423">
    <property type="entry name" value="LSM"/>
    <property type="match status" value="1"/>
</dbReference>
<dbReference type="PANTHER" id="PTHR15588">
    <property type="entry name" value="LSM1"/>
    <property type="match status" value="1"/>
</dbReference>
<evidence type="ECO:0000256" key="2">
    <source>
        <dbReference type="ARBA" id="ARBA00006850"/>
    </source>
</evidence>
<organism evidence="9 10">
    <name type="scientific">Cyclostephanos tholiformis</name>
    <dbReference type="NCBI Taxonomy" id="382380"/>
    <lineage>
        <taxon>Eukaryota</taxon>
        <taxon>Sar</taxon>
        <taxon>Stramenopiles</taxon>
        <taxon>Ochrophyta</taxon>
        <taxon>Bacillariophyta</taxon>
        <taxon>Coscinodiscophyceae</taxon>
        <taxon>Thalassiosirophycidae</taxon>
        <taxon>Stephanodiscales</taxon>
        <taxon>Stephanodiscaceae</taxon>
        <taxon>Cyclostephanos</taxon>
    </lineage>
</organism>
<gene>
    <name evidence="9" type="ORF">ACHAXA_008361</name>
</gene>
<dbReference type="GO" id="GO:1990904">
    <property type="term" value="C:ribonucleoprotein complex"/>
    <property type="evidence" value="ECO:0007669"/>
    <property type="project" value="UniProtKB-KW"/>
</dbReference>
<dbReference type="InterPro" id="IPR047575">
    <property type="entry name" value="Sm"/>
</dbReference>
<name>A0ABD3RVZ0_9STRA</name>
<feature type="compositionally biased region" description="Gly residues" evidence="7">
    <location>
        <begin position="26"/>
        <end position="57"/>
    </location>
</feature>
<feature type="compositionally biased region" description="Polar residues" evidence="7">
    <location>
        <begin position="13"/>
        <end position="23"/>
    </location>
</feature>
<dbReference type="PROSITE" id="PS52002">
    <property type="entry name" value="SM"/>
    <property type="match status" value="1"/>
</dbReference>
<dbReference type="SUPFAM" id="SSF50182">
    <property type="entry name" value="Sm-like ribonucleoproteins"/>
    <property type="match status" value="1"/>
</dbReference>
<evidence type="ECO:0000313" key="9">
    <source>
        <dbReference type="EMBL" id="KAL3816391.1"/>
    </source>
</evidence>
<keyword evidence="4" id="KW-0507">mRNA processing</keyword>
<feature type="region of interest" description="Disordered" evidence="7">
    <location>
        <begin position="1"/>
        <end position="86"/>
    </location>
</feature>
<keyword evidence="5" id="KW-0694">RNA-binding</keyword>
<dbReference type="InterPro" id="IPR034104">
    <property type="entry name" value="Lsm1"/>
</dbReference>
<accession>A0ABD3RVZ0</accession>
<dbReference type="Gene3D" id="2.30.30.100">
    <property type="match status" value="1"/>
</dbReference>
<dbReference type="InterPro" id="IPR010920">
    <property type="entry name" value="LSM_dom_sf"/>
</dbReference>
<dbReference type="SMART" id="SM00651">
    <property type="entry name" value="Sm"/>
    <property type="match status" value="1"/>
</dbReference>
<dbReference type="GO" id="GO:0000932">
    <property type="term" value="C:P-body"/>
    <property type="evidence" value="ECO:0007669"/>
    <property type="project" value="UniProtKB-SubCell"/>
</dbReference>
<keyword evidence="3" id="KW-0963">Cytoplasm</keyword>
<feature type="region of interest" description="Disordered" evidence="7">
    <location>
        <begin position="266"/>
        <end position="305"/>
    </location>
</feature>
<protein>
    <recommendedName>
        <fullName evidence="8">Sm domain-containing protein</fullName>
    </recommendedName>
</protein>
<feature type="compositionally biased region" description="Polar residues" evidence="7">
    <location>
        <begin position="59"/>
        <end position="72"/>
    </location>
</feature>